<dbReference type="OrthoDB" id="6522787at2"/>
<feature type="chain" id="PRO_5019740175" evidence="1">
    <location>
        <begin position="23"/>
        <end position="174"/>
    </location>
</feature>
<keyword evidence="1" id="KW-0732">Signal</keyword>
<keyword evidence="4" id="KW-1185">Reference proteome</keyword>
<evidence type="ECO:0000256" key="1">
    <source>
        <dbReference type="SAM" id="SignalP"/>
    </source>
</evidence>
<sequence>MKLSNAIIGTLISASMVTSAMAATADSGSGSVKFTGSIISGACSIAPGSVEQTVELGSINKAVLENKGSSNPRAFTIELEDCDTTVANSVSITFSGNANTIDTTLLGISSSAGAAIQITDSNGTPIKLGEKTGETHKLQDGSNTLLFSAYVKGVGDDINEGAFESISNFVLSYE</sequence>
<reference evidence="3 4" key="1">
    <citation type="submission" date="2018-10" db="EMBL/GenBank/DDBJ databases">
        <title>Genomic Encyclopedia of Type Strains, Phase IV (KMG-IV): sequencing the most valuable type-strain genomes for metagenomic binning, comparative biology and taxonomic classification.</title>
        <authorList>
            <person name="Goeker M."/>
        </authorList>
    </citation>
    <scope>NUCLEOTIDE SEQUENCE [LARGE SCALE GENOMIC DNA]</scope>
    <source>
        <strain evidence="3 4">DSM 22228</strain>
    </source>
</reference>
<dbReference type="GO" id="GO:0009289">
    <property type="term" value="C:pilus"/>
    <property type="evidence" value="ECO:0007669"/>
    <property type="project" value="InterPro"/>
</dbReference>
<dbReference type="AlphaFoldDB" id="A0A495RCW2"/>
<evidence type="ECO:0000313" key="4">
    <source>
        <dbReference type="Proteomes" id="UP000278542"/>
    </source>
</evidence>
<dbReference type="InterPro" id="IPR000259">
    <property type="entry name" value="Adhesion_dom_fimbrial"/>
</dbReference>
<feature type="domain" description="Fimbrial-type adhesion" evidence="2">
    <location>
        <begin position="33"/>
        <end position="173"/>
    </location>
</feature>
<dbReference type="InterPro" id="IPR050263">
    <property type="entry name" value="Bact_Fimbrial_Adh_Pro"/>
</dbReference>
<dbReference type="PANTHER" id="PTHR33420">
    <property type="entry name" value="FIMBRIAL SUBUNIT ELFA-RELATED"/>
    <property type="match status" value="1"/>
</dbReference>
<dbReference type="PANTHER" id="PTHR33420:SF26">
    <property type="entry name" value="FIMBRIAL SUBUNIT"/>
    <property type="match status" value="1"/>
</dbReference>
<gene>
    <name evidence="3" type="ORF">DES39_1625</name>
</gene>
<dbReference type="Gene3D" id="2.60.40.1090">
    <property type="entry name" value="Fimbrial-type adhesion domain"/>
    <property type="match status" value="1"/>
</dbReference>
<feature type="signal peptide" evidence="1">
    <location>
        <begin position="1"/>
        <end position="22"/>
    </location>
</feature>
<name>A0A495RCW2_9GAMM</name>
<dbReference type="RefSeq" id="WP_121145273.1">
    <property type="nucleotide sequence ID" value="NZ_RBWY01000003.1"/>
</dbReference>
<proteinExistence type="predicted"/>
<dbReference type="SUPFAM" id="SSF49401">
    <property type="entry name" value="Bacterial adhesins"/>
    <property type="match status" value="1"/>
</dbReference>
<evidence type="ECO:0000259" key="2">
    <source>
        <dbReference type="Pfam" id="PF00419"/>
    </source>
</evidence>
<dbReference type="InterPro" id="IPR036937">
    <property type="entry name" value="Adhesion_dom_fimbrial_sf"/>
</dbReference>
<dbReference type="Pfam" id="PF00419">
    <property type="entry name" value="Fimbrial"/>
    <property type="match status" value="1"/>
</dbReference>
<organism evidence="3 4">
    <name type="scientific">Orbus hercynius</name>
    <dbReference type="NCBI Taxonomy" id="593135"/>
    <lineage>
        <taxon>Bacteria</taxon>
        <taxon>Pseudomonadati</taxon>
        <taxon>Pseudomonadota</taxon>
        <taxon>Gammaproteobacteria</taxon>
        <taxon>Orbales</taxon>
        <taxon>Orbaceae</taxon>
        <taxon>Orbus</taxon>
    </lineage>
</organism>
<accession>A0A495RCW2</accession>
<dbReference type="Proteomes" id="UP000278542">
    <property type="component" value="Unassembled WGS sequence"/>
</dbReference>
<evidence type="ECO:0000313" key="3">
    <source>
        <dbReference type="EMBL" id="RKS85116.1"/>
    </source>
</evidence>
<protein>
    <submittedName>
        <fullName evidence="3">Type 1 fimbria pilin</fullName>
    </submittedName>
</protein>
<dbReference type="EMBL" id="RBWY01000003">
    <property type="protein sequence ID" value="RKS85116.1"/>
    <property type="molecule type" value="Genomic_DNA"/>
</dbReference>
<comment type="caution">
    <text evidence="3">The sequence shown here is derived from an EMBL/GenBank/DDBJ whole genome shotgun (WGS) entry which is preliminary data.</text>
</comment>
<dbReference type="InterPro" id="IPR008966">
    <property type="entry name" value="Adhesion_dom_sf"/>
</dbReference>
<dbReference type="GO" id="GO:0043709">
    <property type="term" value="P:cell adhesion involved in single-species biofilm formation"/>
    <property type="evidence" value="ECO:0007669"/>
    <property type="project" value="TreeGrafter"/>
</dbReference>